<dbReference type="SMART" id="SM00252">
    <property type="entry name" value="SH2"/>
    <property type="match status" value="2"/>
</dbReference>
<dbReference type="InterPro" id="IPR000980">
    <property type="entry name" value="SH2"/>
</dbReference>
<evidence type="ECO:0000259" key="4">
    <source>
        <dbReference type="PROSITE" id="PS50001"/>
    </source>
</evidence>
<dbReference type="GO" id="GO:0016477">
    <property type="term" value="P:cell migration"/>
    <property type="evidence" value="ECO:0007669"/>
    <property type="project" value="TreeGrafter"/>
</dbReference>
<keyword evidence="1 2" id="KW-0727">SH2 domain</keyword>
<dbReference type="EnsemblMetazoa" id="tetur19g02760.1">
    <property type="protein sequence ID" value="tetur19g02760.1"/>
    <property type="gene ID" value="tetur19g02760"/>
</dbReference>
<feature type="domain" description="SH2" evidence="4">
    <location>
        <begin position="16"/>
        <end position="90"/>
    </location>
</feature>
<reference evidence="5" key="2">
    <citation type="submission" date="2015-06" db="UniProtKB">
        <authorList>
            <consortium name="EnsemblMetazoa"/>
        </authorList>
    </citation>
    <scope>IDENTIFICATION</scope>
</reference>
<evidence type="ECO:0000256" key="2">
    <source>
        <dbReference type="PROSITE-ProRule" id="PRU00191"/>
    </source>
</evidence>
<evidence type="ECO:0000256" key="1">
    <source>
        <dbReference type="ARBA" id="ARBA00022999"/>
    </source>
</evidence>
<keyword evidence="6" id="KW-1185">Reference proteome</keyword>
<evidence type="ECO:0000313" key="5">
    <source>
        <dbReference type="EnsemblMetazoa" id="tetur19g02760.1"/>
    </source>
</evidence>
<dbReference type="HOGENOM" id="CLU_714410_0_0_1"/>
<dbReference type="eggNOG" id="ENOG502QT06">
    <property type="taxonomic scope" value="Eukaryota"/>
</dbReference>
<feature type="domain" description="SH2" evidence="4">
    <location>
        <begin position="178"/>
        <end position="268"/>
    </location>
</feature>
<dbReference type="Pfam" id="PF00017">
    <property type="entry name" value="SH2"/>
    <property type="match status" value="2"/>
</dbReference>
<dbReference type="PANTHER" id="PTHR19969:SF5">
    <property type="entry name" value="CRK-LIKE PROTEIN"/>
    <property type="match status" value="1"/>
</dbReference>
<dbReference type="InterPro" id="IPR036860">
    <property type="entry name" value="SH2_dom_sf"/>
</dbReference>
<sequence>MTSTSIDILDEETCDFYYGSISRETAEYILWDKGCLDSMFLIRKSNSDYVLSLCYQKSILHYRISYLGNGEVMLHGLEAQKFSSIEHLLEGVEGLAIKPGLPCERSSGWQLPPTYWGLTVSEIRSSIIKKSHEWGFTEALVTFPIEYLSLGNDDYNRCILTEVTKSLINKTLHEIQPWFHGRLTRLEAEKSLDESGHKEGKFLVRERDESSYALCVSHEGTAKHYRIDILSSGELAIQDGHKFPSIMSLVSHYTVFTDGLWTSLGEPCPHLINPNQAYSTNGDLILQNTLRHNVVISANNVANNQMIGVSGLTCRHNCPQQQQQYQLHQHHVQQQGCLVQPQAHQHQSANFYRSMSTERNRNLLNTQSRMRQPTSSIKLKDCSNTQK</sequence>
<dbReference type="GO" id="GO:0005737">
    <property type="term" value="C:cytoplasm"/>
    <property type="evidence" value="ECO:0007669"/>
    <property type="project" value="TreeGrafter"/>
</dbReference>
<evidence type="ECO:0000313" key="6">
    <source>
        <dbReference type="Proteomes" id="UP000015104"/>
    </source>
</evidence>
<dbReference type="GO" id="GO:0030971">
    <property type="term" value="F:receptor tyrosine kinase binding"/>
    <property type="evidence" value="ECO:0007669"/>
    <property type="project" value="TreeGrafter"/>
</dbReference>
<dbReference type="PANTHER" id="PTHR19969">
    <property type="entry name" value="SH2-SH3 ADAPTOR PROTEIN-RELATED"/>
    <property type="match status" value="1"/>
</dbReference>
<dbReference type="InterPro" id="IPR051184">
    <property type="entry name" value="Tyrosine-phos_adapter"/>
</dbReference>
<proteinExistence type="predicted"/>
<evidence type="ECO:0000256" key="3">
    <source>
        <dbReference type="SAM" id="MobiDB-lite"/>
    </source>
</evidence>
<dbReference type="STRING" id="32264.T1KSD5"/>
<dbReference type="PROSITE" id="PS50001">
    <property type="entry name" value="SH2"/>
    <property type="match status" value="2"/>
</dbReference>
<organism evidence="5 6">
    <name type="scientific">Tetranychus urticae</name>
    <name type="common">Two-spotted spider mite</name>
    <dbReference type="NCBI Taxonomy" id="32264"/>
    <lineage>
        <taxon>Eukaryota</taxon>
        <taxon>Metazoa</taxon>
        <taxon>Ecdysozoa</taxon>
        <taxon>Arthropoda</taxon>
        <taxon>Chelicerata</taxon>
        <taxon>Arachnida</taxon>
        <taxon>Acari</taxon>
        <taxon>Acariformes</taxon>
        <taxon>Trombidiformes</taxon>
        <taxon>Prostigmata</taxon>
        <taxon>Eleutherengona</taxon>
        <taxon>Raphignathae</taxon>
        <taxon>Tetranychoidea</taxon>
        <taxon>Tetranychidae</taxon>
        <taxon>Tetranychus</taxon>
    </lineage>
</organism>
<dbReference type="GO" id="GO:0007167">
    <property type="term" value="P:enzyme-linked receptor protein signaling pathway"/>
    <property type="evidence" value="ECO:0007669"/>
    <property type="project" value="TreeGrafter"/>
</dbReference>
<dbReference type="Proteomes" id="UP000015104">
    <property type="component" value="Unassembled WGS sequence"/>
</dbReference>
<dbReference type="AlphaFoldDB" id="T1KSD5"/>
<dbReference type="PRINTS" id="PR00401">
    <property type="entry name" value="SH2DOMAIN"/>
</dbReference>
<dbReference type="Gene3D" id="3.30.505.10">
    <property type="entry name" value="SH2 domain"/>
    <property type="match status" value="2"/>
</dbReference>
<dbReference type="EMBL" id="CAEY01000424">
    <property type="status" value="NOT_ANNOTATED_CDS"/>
    <property type="molecule type" value="Genomic_DNA"/>
</dbReference>
<protein>
    <recommendedName>
        <fullName evidence="4">SH2 domain-containing protein</fullName>
    </recommendedName>
</protein>
<reference evidence="6" key="1">
    <citation type="submission" date="2011-08" db="EMBL/GenBank/DDBJ databases">
        <authorList>
            <person name="Rombauts S."/>
        </authorList>
    </citation>
    <scope>NUCLEOTIDE SEQUENCE</scope>
    <source>
        <strain evidence="6">London</strain>
    </source>
</reference>
<dbReference type="GO" id="GO:0035591">
    <property type="term" value="F:signaling adaptor activity"/>
    <property type="evidence" value="ECO:0007669"/>
    <property type="project" value="TreeGrafter"/>
</dbReference>
<dbReference type="SUPFAM" id="SSF55550">
    <property type="entry name" value="SH2 domain"/>
    <property type="match status" value="2"/>
</dbReference>
<name>T1KSD5_TETUR</name>
<accession>T1KSD5</accession>
<feature type="region of interest" description="Disordered" evidence="3">
    <location>
        <begin position="364"/>
        <end position="387"/>
    </location>
</feature>